<dbReference type="GO" id="GO:0106026">
    <property type="term" value="F:Gly-tRNA(Ala) deacylase activity"/>
    <property type="evidence" value="ECO:0007669"/>
    <property type="project" value="UniProtKB-UniRule"/>
</dbReference>
<dbReference type="PANTHER" id="PTHR10472:SF5">
    <property type="entry name" value="D-AMINOACYL-TRNA DEACYLASE 1"/>
    <property type="match status" value="1"/>
</dbReference>
<keyword evidence="3" id="KW-0963">Cytoplasm</keyword>
<evidence type="ECO:0000256" key="1">
    <source>
        <dbReference type="ARBA" id="ARBA00009673"/>
    </source>
</evidence>
<protein>
    <recommendedName>
        <fullName evidence="3">D-aminoacyl-tRNA deacylase</fullName>
        <shortName evidence="3">DTD</shortName>
        <ecNumber evidence="3">3.1.1.96</ecNumber>
    </recommendedName>
    <alternativeName>
        <fullName evidence="3">Gly-tRNA(Ala) deacylase</fullName>
        <ecNumber evidence="3">3.1.1.-</ecNumber>
    </alternativeName>
</protein>
<comment type="caution">
    <text evidence="4">The sequence shown here is derived from an EMBL/GenBank/DDBJ whole genome shotgun (WGS) entry which is preliminary data.</text>
</comment>
<keyword evidence="2 3" id="KW-0378">Hydrolase</keyword>
<accession>A0A3A1YNC1</accession>
<dbReference type="Proteomes" id="UP000265916">
    <property type="component" value="Unassembled WGS sequence"/>
</dbReference>
<dbReference type="GO" id="GO:0019478">
    <property type="term" value="P:D-amino acid catabolic process"/>
    <property type="evidence" value="ECO:0007669"/>
    <property type="project" value="UniProtKB-UniRule"/>
</dbReference>
<dbReference type="EMBL" id="NRJG01000084">
    <property type="protein sequence ID" value="RIY37537.1"/>
    <property type="molecule type" value="Genomic_DNA"/>
</dbReference>
<dbReference type="EC" id="3.1.1.-" evidence="3"/>
<comment type="subunit">
    <text evidence="3">Homodimer.</text>
</comment>
<dbReference type="GO" id="GO:0043908">
    <property type="term" value="F:Ser(Gly)-tRNA(Ala) hydrolase activity"/>
    <property type="evidence" value="ECO:0007669"/>
    <property type="project" value="UniProtKB-UniRule"/>
</dbReference>
<reference evidence="4 5" key="1">
    <citation type="submission" date="2017-08" db="EMBL/GenBank/DDBJ databases">
        <title>Reclassification of Bisgaard taxon 37 and 44.</title>
        <authorList>
            <person name="Christensen H."/>
        </authorList>
    </citation>
    <scope>NUCLEOTIDE SEQUENCE [LARGE SCALE GENOMIC DNA]</scope>
    <source>
        <strain evidence="4 5">111</strain>
    </source>
</reference>
<dbReference type="EC" id="3.1.1.96" evidence="3"/>
<comment type="domain">
    <text evidence="3">A Gly-cisPro motif from one monomer fits into the active site of the other monomer to allow specific chiral rejection of L-amino acids.</text>
</comment>
<keyword evidence="3" id="KW-0694">RNA-binding</keyword>
<dbReference type="PANTHER" id="PTHR10472">
    <property type="entry name" value="D-TYROSYL-TRNA TYR DEACYLASE"/>
    <property type="match status" value="1"/>
</dbReference>
<dbReference type="Pfam" id="PF02580">
    <property type="entry name" value="Tyr_Deacylase"/>
    <property type="match status" value="1"/>
</dbReference>
<evidence type="ECO:0000256" key="3">
    <source>
        <dbReference type="HAMAP-Rule" id="MF_00518"/>
    </source>
</evidence>
<dbReference type="GO" id="GO:0000049">
    <property type="term" value="F:tRNA binding"/>
    <property type="evidence" value="ECO:0007669"/>
    <property type="project" value="UniProtKB-UniRule"/>
</dbReference>
<dbReference type="NCBIfam" id="TIGR00256">
    <property type="entry name" value="D-aminoacyl-tRNA deacylase"/>
    <property type="match status" value="1"/>
</dbReference>
<evidence type="ECO:0000313" key="4">
    <source>
        <dbReference type="EMBL" id="RIY37537.1"/>
    </source>
</evidence>
<comment type="catalytic activity">
    <reaction evidence="3">
        <text>a D-aminoacyl-tRNA + H2O = a tRNA + a D-alpha-amino acid + H(+)</text>
        <dbReference type="Rhea" id="RHEA:13953"/>
        <dbReference type="Rhea" id="RHEA-COMP:10123"/>
        <dbReference type="Rhea" id="RHEA-COMP:10124"/>
        <dbReference type="ChEBI" id="CHEBI:15377"/>
        <dbReference type="ChEBI" id="CHEBI:15378"/>
        <dbReference type="ChEBI" id="CHEBI:59871"/>
        <dbReference type="ChEBI" id="CHEBI:78442"/>
        <dbReference type="ChEBI" id="CHEBI:79333"/>
        <dbReference type="EC" id="3.1.1.96"/>
    </reaction>
</comment>
<comment type="catalytic activity">
    <reaction evidence="3">
        <text>glycyl-tRNA(Ala) + H2O = tRNA(Ala) + glycine + H(+)</text>
        <dbReference type="Rhea" id="RHEA:53744"/>
        <dbReference type="Rhea" id="RHEA-COMP:9657"/>
        <dbReference type="Rhea" id="RHEA-COMP:13640"/>
        <dbReference type="ChEBI" id="CHEBI:15377"/>
        <dbReference type="ChEBI" id="CHEBI:15378"/>
        <dbReference type="ChEBI" id="CHEBI:57305"/>
        <dbReference type="ChEBI" id="CHEBI:78442"/>
        <dbReference type="ChEBI" id="CHEBI:78522"/>
    </reaction>
</comment>
<comment type="subcellular location">
    <subcellularLocation>
        <location evidence="3">Cytoplasm</location>
    </subcellularLocation>
</comment>
<evidence type="ECO:0000313" key="5">
    <source>
        <dbReference type="Proteomes" id="UP000265916"/>
    </source>
</evidence>
<keyword evidence="3" id="KW-0820">tRNA-binding</keyword>
<dbReference type="OrthoDB" id="9801395at2"/>
<dbReference type="GO" id="GO:0051500">
    <property type="term" value="F:D-tyrosyl-tRNA(Tyr) deacylase activity"/>
    <property type="evidence" value="ECO:0007669"/>
    <property type="project" value="TreeGrafter"/>
</dbReference>
<organism evidence="4 5">
    <name type="scientific">Psittacicella hinzii</name>
    <dbReference type="NCBI Taxonomy" id="2028575"/>
    <lineage>
        <taxon>Bacteria</taxon>
        <taxon>Pseudomonadati</taxon>
        <taxon>Pseudomonadota</taxon>
        <taxon>Gammaproteobacteria</taxon>
        <taxon>Pasteurellales</taxon>
        <taxon>Psittacicellaceae</taxon>
        <taxon>Psittacicella</taxon>
    </lineage>
</organism>
<gene>
    <name evidence="3" type="primary">dtd</name>
    <name evidence="4" type="ORF">CKF58_04820</name>
</gene>
<sequence>MKALIQRVAHAQVEVEQKIVSKIERGYLVLLGVEKGDTQQTADKMLAKLLKFRINEDENGKMNLNIVDAGGSLLIVSQFTLCADTSRGNRPSFNGASPDLANELYTYFADQAAKQVHVERGIFAADMKVSLLNDGPVTFMLEVAPEVN</sequence>
<dbReference type="InterPro" id="IPR003732">
    <property type="entry name" value="Daa-tRNA_deacyls_DTD"/>
</dbReference>
<dbReference type="SUPFAM" id="SSF69500">
    <property type="entry name" value="DTD-like"/>
    <property type="match status" value="1"/>
</dbReference>
<keyword evidence="5" id="KW-1185">Reference proteome</keyword>
<proteinExistence type="inferred from homology"/>
<feature type="short sequence motif" description="Gly-cisPro motif, important for rejection of L-amino acids" evidence="3">
    <location>
        <begin position="135"/>
        <end position="136"/>
    </location>
</feature>
<dbReference type="InterPro" id="IPR023509">
    <property type="entry name" value="DTD-like_sf"/>
</dbReference>
<dbReference type="AlphaFoldDB" id="A0A3A1YNC1"/>
<dbReference type="RefSeq" id="WP_119531528.1">
    <property type="nucleotide sequence ID" value="NZ_JBHSSP010000001.1"/>
</dbReference>
<name>A0A3A1YNC1_9GAMM</name>
<evidence type="ECO:0000256" key="2">
    <source>
        <dbReference type="ARBA" id="ARBA00022801"/>
    </source>
</evidence>
<comment type="function">
    <text evidence="3">An aminoacyl-tRNA editing enzyme that deacylates mischarged D-aminoacyl-tRNAs. Also deacylates mischarged glycyl-tRNA(Ala), protecting cells against glycine mischarging by AlaRS. Acts via tRNA-based rather than protein-based catalysis; rejects L-amino acids rather than detecting D-amino acids in the active site. By recycling D-aminoacyl-tRNA to D-amino acids and free tRNA molecules, this enzyme counteracts the toxicity associated with the formation of D-aminoacyl-tRNA entities in vivo and helps enforce protein L-homochirality.</text>
</comment>
<dbReference type="FunFam" id="3.50.80.10:FF:000001">
    <property type="entry name" value="D-aminoacyl-tRNA deacylase"/>
    <property type="match status" value="1"/>
</dbReference>
<dbReference type="Gene3D" id="3.50.80.10">
    <property type="entry name" value="D-tyrosyl-tRNA(Tyr) deacylase"/>
    <property type="match status" value="1"/>
</dbReference>
<dbReference type="HAMAP" id="MF_00518">
    <property type="entry name" value="Deacylase_Dtd"/>
    <property type="match status" value="1"/>
</dbReference>
<comment type="similarity">
    <text evidence="1 3">Belongs to the DTD family.</text>
</comment>
<dbReference type="GO" id="GO:0005737">
    <property type="term" value="C:cytoplasm"/>
    <property type="evidence" value="ECO:0007669"/>
    <property type="project" value="UniProtKB-SubCell"/>
</dbReference>